<comment type="caution">
    <text evidence="5">The sequence shown here is derived from an EMBL/GenBank/DDBJ whole genome shotgun (WGS) entry which is preliminary data.</text>
</comment>
<evidence type="ECO:0000313" key="6">
    <source>
        <dbReference type="Proteomes" id="UP000076552"/>
    </source>
</evidence>
<dbReference type="AlphaFoldDB" id="A0A166VFT4"/>
<dbReference type="InterPro" id="IPR052178">
    <property type="entry name" value="Sec_Metab_Biosynth_SDR"/>
</dbReference>
<dbReference type="PROSITE" id="PS00061">
    <property type="entry name" value="ADH_SHORT"/>
    <property type="match status" value="1"/>
</dbReference>
<evidence type="ECO:0000256" key="2">
    <source>
        <dbReference type="ARBA" id="ARBA00022857"/>
    </source>
</evidence>
<evidence type="ECO:0000313" key="5">
    <source>
        <dbReference type="EMBL" id="KZL74520.1"/>
    </source>
</evidence>
<dbReference type="PRINTS" id="PR00081">
    <property type="entry name" value="GDHRDH"/>
</dbReference>
<keyword evidence="4" id="KW-0472">Membrane</keyword>
<dbReference type="GO" id="GO:0016491">
    <property type="term" value="F:oxidoreductase activity"/>
    <property type="evidence" value="ECO:0007669"/>
    <property type="project" value="UniProtKB-KW"/>
</dbReference>
<keyword evidence="3" id="KW-0560">Oxidoreductase</keyword>
<dbReference type="Proteomes" id="UP000076552">
    <property type="component" value="Unassembled WGS sequence"/>
</dbReference>
<dbReference type="PANTHER" id="PTHR43618:SF18">
    <property type="entry name" value="SHORT CHAIN DEHYDROGENASE_REDUCTASE FAMILY (AFU_ORTHOLOGUE AFUA_5G12480)"/>
    <property type="match status" value="1"/>
</dbReference>
<evidence type="ECO:0000256" key="3">
    <source>
        <dbReference type="ARBA" id="ARBA00023002"/>
    </source>
</evidence>
<sequence length="307" mass="32224">LLRRKGCQGKLANRAENKNELAALGAGTLFGVNGMVAAITGGGSGIGLMMAKALAANGAEKVYILGRRKEVLQEAASSVGPNVVPLVCDVTDKSSLKEATATIEKEAGFINLLVCNAGVGGPQVKAPSPEMTAAEWAEQHLEHDTSDYTRVFDVNVTSVWYTAMAFVKLLDLGNKKGNLSQTSQVVSTSSIAAFNKNAPGGWAYGQSKAAATLLVKQLSSNLPRWNIRANCIAPGLFPSEMSAPIAKLYSDDGSVPKEMVPLQRMGDTQDLAGVMLYLASRAGAYCNGTVITVDGGRLGNFPTTWLA</sequence>
<dbReference type="Gene3D" id="3.40.50.720">
    <property type="entry name" value="NAD(P)-binding Rossmann-like Domain"/>
    <property type="match status" value="1"/>
</dbReference>
<dbReference type="STRING" id="708197.A0A166VFT4"/>
<gene>
    <name evidence="5" type="ORF">CT0861_08736</name>
</gene>
<dbReference type="EMBL" id="LFIV01000032">
    <property type="protein sequence ID" value="KZL74520.1"/>
    <property type="molecule type" value="Genomic_DNA"/>
</dbReference>
<dbReference type="InterPro" id="IPR020904">
    <property type="entry name" value="Sc_DH/Rdtase_CS"/>
</dbReference>
<evidence type="ECO:0000256" key="4">
    <source>
        <dbReference type="SAM" id="Phobius"/>
    </source>
</evidence>
<reference evidence="5 6" key="1">
    <citation type="submission" date="2015-06" db="EMBL/GenBank/DDBJ databases">
        <title>Survival trade-offs in plant roots during colonization by closely related pathogenic and mutualistic fungi.</title>
        <authorList>
            <person name="Hacquard S."/>
            <person name="Kracher B."/>
            <person name="Hiruma K."/>
            <person name="Weinman A."/>
            <person name="Muench P."/>
            <person name="Garrido Oter R."/>
            <person name="Ver Loren van Themaat E."/>
            <person name="Dallerey J.-F."/>
            <person name="Damm U."/>
            <person name="Henrissat B."/>
            <person name="Lespinet O."/>
            <person name="Thon M."/>
            <person name="Kemen E."/>
            <person name="McHardy A.C."/>
            <person name="Schulze-Lefert P."/>
            <person name="O'Connell R.J."/>
        </authorList>
    </citation>
    <scope>NUCLEOTIDE SEQUENCE [LARGE SCALE GENOMIC DNA]</scope>
    <source>
        <strain evidence="5 6">0861</strain>
    </source>
</reference>
<dbReference type="Pfam" id="PF13561">
    <property type="entry name" value="adh_short_C2"/>
    <property type="match status" value="1"/>
</dbReference>
<evidence type="ECO:0000256" key="1">
    <source>
        <dbReference type="ARBA" id="ARBA00006484"/>
    </source>
</evidence>
<feature type="non-terminal residue" evidence="5">
    <location>
        <position position="1"/>
    </location>
</feature>
<dbReference type="CDD" id="cd05233">
    <property type="entry name" value="SDR_c"/>
    <property type="match status" value="1"/>
</dbReference>
<keyword evidence="4" id="KW-1133">Transmembrane helix</keyword>
<dbReference type="InterPro" id="IPR036291">
    <property type="entry name" value="NAD(P)-bd_dom_sf"/>
</dbReference>
<dbReference type="PANTHER" id="PTHR43618">
    <property type="entry name" value="7-ALPHA-HYDROXYSTEROID DEHYDROGENASE"/>
    <property type="match status" value="1"/>
</dbReference>
<dbReference type="SUPFAM" id="SSF51735">
    <property type="entry name" value="NAD(P)-binding Rossmann-fold domains"/>
    <property type="match status" value="1"/>
</dbReference>
<name>A0A166VFT4_9PEZI</name>
<keyword evidence="4" id="KW-0812">Transmembrane</keyword>
<accession>A0A166VFT4</accession>
<feature type="transmembrane region" description="Helical" evidence="4">
    <location>
        <begin position="21"/>
        <end position="42"/>
    </location>
</feature>
<proteinExistence type="inferred from homology"/>
<organism evidence="5 6">
    <name type="scientific">Colletotrichum tofieldiae</name>
    <dbReference type="NCBI Taxonomy" id="708197"/>
    <lineage>
        <taxon>Eukaryota</taxon>
        <taxon>Fungi</taxon>
        <taxon>Dikarya</taxon>
        <taxon>Ascomycota</taxon>
        <taxon>Pezizomycotina</taxon>
        <taxon>Sordariomycetes</taxon>
        <taxon>Hypocreomycetidae</taxon>
        <taxon>Glomerellales</taxon>
        <taxon>Glomerellaceae</taxon>
        <taxon>Colletotrichum</taxon>
        <taxon>Colletotrichum spaethianum species complex</taxon>
    </lineage>
</organism>
<keyword evidence="6" id="KW-1185">Reference proteome</keyword>
<protein>
    <submittedName>
        <fullName evidence="5">Rhamnolipids biosynthesis 3-oxoacyl-[acyl-carrier-protein] reductase</fullName>
    </submittedName>
</protein>
<keyword evidence="2" id="KW-0521">NADP</keyword>
<comment type="similarity">
    <text evidence="1">Belongs to the short-chain dehydrogenases/reductases (SDR) family.</text>
</comment>
<dbReference type="InterPro" id="IPR002347">
    <property type="entry name" value="SDR_fam"/>
</dbReference>